<accession>A0A378JI86</accession>
<dbReference type="GO" id="GO:0051213">
    <property type="term" value="F:dioxygenase activity"/>
    <property type="evidence" value="ECO:0007669"/>
    <property type="project" value="InterPro"/>
</dbReference>
<sequence length="227" mass="26316">MKYCIFDLNDIVKIKEWGKFFSNSPKDPYVQEGFRYKSISWHCGEDKNFKLLPHYPLFQEKKYNQIHGNIVRDYSPIDNELHQREDFYNLLYKFSTICRLKSEEVILVQLQRIDCHSNQQGLTALEGFHRDGIDWLGIFVVSRTNITGAKTQVKDSLGQIIFDKIIPEGNLLILSDTEVLHYSTPIVPSINANYGYRDVVLITACSKNLIGHNPASTNIRRENEIIC</sequence>
<dbReference type="RefSeq" id="WP_115330195.1">
    <property type="nucleotide sequence ID" value="NZ_CAAAHP010000004.1"/>
</dbReference>
<reference evidence="1 2" key="1">
    <citation type="submission" date="2018-06" db="EMBL/GenBank/DDBJ databases">
        <authorList>
            <consortium name="Pathogen Informatics"/>
            <person name="Doyle S."/>
        </authorList>
    </citation>
    <scope>NUCLEOTIDE SEQUENCE [LARGE SCALE GENOMIC DNA]</scope>
    <source>
        <strain evidence="1 2">NCTC13316</strain>
    </source>
</reference>
<name>A0A378JI86_9GAMM</name>
<dbReference type="EMBL" id="UGOD01000001">
    <property type="protein sequence ID" value="STX50481.1"/>
    <property type="molecule type" value="Genomic_DNA"/>
</dbReference>
<protein>
    <submittedName>
        <fullName evidence="1">Uncharacterized protein conserved in bacteria</fullName>
    </submittedName>
</protein>
<evidence type="ECO:0000313" key="2">
    <source>
        <dbReference type="Proteomes" id="UP000254794"/>
    </source>
</evidence>
<organism evidence="1 2">
    <name type="scientific">Legionella busanensis</name>
    <dbReference type="NCBI Taxonomy" id="190655"/>
    <lineage>
        <taxon>Bacteria</taxon>
        <taxon>Pseudomonadati</taxon>
        <taxon>Pseudomonadota</taxon>
        <taxon>Gammaproteobacteria</taxon>
        <taxon>Legionellales</taxon>
        <taxon>Legionellaceae</taxon>
        <taxon>Legionella</taxon>
    </lineage>
</organism>
<dbReference type="Proteomes" id="UP000254794">
    <property type="component" value="Unassembled WGS sequence"/>
</dbReference>
<evidence type="ECO:0000313" key="1">
    <source>
        <dbReference type="EMBL" id="STX50481.1"/>
    </source>
</evidence>
<proteinExistence type="predicted"/>
<dbReference type="InterPro" id="IPR018724">
    <property type="entry name" value="2OG-Fe_dioxygenase"/>
</dbReference>
<keyword evidence="2" id="KW-1185">Reference proteome</keyword>
<dbReference type="OrthoDB" id="6681382at2"/>
<dbReference type="Pfam" id="PF10014">
    <property type="entry name" value="2OG-Fe_Oxy_2"/>
    <property type="match status" value="1"/>
</dbReference>
<dbReference type="Gene3D" id="2.60.120.620">
    <property type="entry name" value="q2cbj1_9rhob like domain"/>
    <property type="match status" value="1"/>
</dbReference>
<dbReference type="AlphaFoldDB" id="A0A378JI86"/>
<gene>
    <name evidence="1" type="ORF">NCTC13316_00562</name>
</gene>